<evidence type="ECO:0000256" key="8">
    <source>
        <dbReference type="ARBA" id="ARBA00022989"/>
    </source>
</evidence>
<keyword evidence="11" id="KW-0732">Signal</keyword>
<organism evidence="13 14">
    <name type="scientific">Pseudoalteromonas marina</name>
    <dbReference type="NCBI Taxonomy" id="267375"/>
    <lineage>
        <taxon>Bacteria</taxon>
        <taxon>Pseudomonadati</taxon>
        <taxon>Pseudomonadota</taxon>
        <taxon>Gammaproteobacteria</taxon>
        <taxon>Alteromonadales</taxon>
        <taxon>Pseudoalteromonadaceae</taxon>
        <taxon>Pseudoalteromonas</taxon>
    </lineage>
</organism>
<dbReference type="PANTHER" id="PTHR33446:SF14">
    <property type="entry name" value="PROTEIN TONB"/>
    <property type="match status" value="1"/>
</dbReference>
<dbReference type="NCBIfam" id="TIGR01352">
    <property type="entry name" value="tonB_Cterm"/>
    <property type="match status" value="1"/>
</dbReference>
<dbReference type="PANTHER" id="PTHR33446">
    <property type="entry name" value="PROTEIN TONB-RELATED"/>
    <property type="match status" value="1"/>
</dbReference>
<sequence>MKPQHLALFVGLSLSAFTNNALASQTDNAKAAFSTAYQSYLNAVETKHDIEQAAKRAYTTGLTFYGDKSDNTANLAINYAKAITPPSTTSNKKNIRQQRYSLYSQAYTILADNHGKNALQTLDALLGKAENAKSASLAEDHLERIIDIAKAQNKPKFVADMQFEAASLLASKFAHKKFRAAQKLLNEADEYYRENLDENTVERIKTDFLVASFAQSKRKYKKAIERLNHVVSVFDSNLSFDHNAELTAHSKLVNLYEKTGQSEQATKHCLAIAEMVPWKDSQEQTPVYRQPPKYPVNKARQNTDGIVVLQFDVDTAGFVKNSSVISSEGGHAFEKSALEALKKWRYAPKFENGSPVVASTQVQIDFKINR</sequence>
<protein>
    <recommendedName>
        <fullName evidence="10">Protein TonB</fullName>
    </recommendedName>
</protein>
<comment type="caution">
    <text evidence="13">The sequence shown here is derived from an EMBL/GenBank/DDBJ whole genome shotgun (WGS) entry which is preliminary data.</text>
</comment>
<dbReference type="SUPFAM" id="SSF48452">
    <property type="entry name" value="TPR-like"/>
    <property type="match status" value="1"/>
</dbReference>
<dbReference type="Gene3D" id="3.30.2420.10">
    <property type="entry name" value="TonB"/>
    <property type="match status" value="1"/>
</dbReference>
<keyword evidence="10" id="KW-0735">Signal-anchor</keyword>
<evidence type="ECO:0000259" key="12">
    <source>
        <dbReference type="PROSITE" id="PS52015"/>
    </source>
</evidence>
<feature type="domain" description="TonB C-terminal" evidence="12">
    <location>
        <begin position="279"/>
        <end position="370"/>
    </location>
</feature>
<evidence type="ECO:0000256" key="3">
    <source>
        <dbReference type="ARBA" id="ARBA00022448"/>
    </source>
</evidence>
<evidence type="ECO:0000256" key="5">
    <source>
        <dbReference type="ARBA" id="ARBA00022519"/>
    </source>
</evidence>
<dbReference type="Gene3D" id="1.25.40.10">
    <property type="entry name" value="Tetratricopeptide repeat domain"/>
    <property type="match status" value="1"/>
</dbReference>
<dbReference type="InterPro" id="IPR037682">
    <property type="entry name" value="TonB_C"/>
</dbReference>
<keyword evidence="7 10" id="KW-0653">Protein transport</keyword>
<dbReference type="InterPro" id="IPR003538">
    <property type="entry name" value="TonB"/>
</dbReference>
<dbReference type="PRINTS" id="PR01374">
    <property type="entry name" value="TONBPROTEIN"/>
</dbReference>
<comment type="similarity">
    <text evidence="2 10">Belongs to the TonB family.</text>
</comment>
<evidence type="ECO:0000256" key="2">
    <source>
        <dbReference type="ARBA" id="ARBA00006555"/>
    </source>
</evidence>
<dbReference type="InterPro" id="IPR051045">
    <property type="entry name" value="TonB-dependent_transducer"/>
</dbReference>
<comment type="function">
    <text evidence="10">Interacts with outer membrane receptor proteins that carry out high-affinity binding and energy dependent uptake into the periplasmic space of specific substrates. It could act to transduce energy from the cytoplasmic membrane to specific energy-requiring processes in the outer membrane, resulting in the release into the periplasm of ligands bound by these outer membrane proteins.</text>
</comment>
<feature type="signal peptide" evidence="11">
    <location>
        <begin position="1"/>
        <end position="23"/>
    </location>
</feature>
<dbReference type="RefSeq" id="WP_248520306.1">
    <property type="nucleotide sequence ID" value="NZ_JAUYVT010000029.1"/>
</dbReference>
<gene>
    <name evidence="13" type="ORF">Q8W34_20085</name>
</gene>
<keyword evidence="3 10" id="KW-0813">Transport</keyword>
<evidence type="ECO:0000313" key="13">
    <source>
        <dbReference type="EMBL" id="MDP2566948.1"/>
    </source>
</evidence>
<name>A0ABT9FJI7_9GAMM</name>
<evidence type="ECO:0000313" key="14">
    <source>
        <dbReference type="Proteomes" id="UP001177212"/>
    </source>
</evidence>
<proteinExistence type="inferred from homology"/>
<dbReference type="Pfam" id="PF03544">
    <property type="entry name" value="TonB_C"/>
    <property type="match status" value="1"/>
</dbReference>
<evidence type="ECO:0000256" key="9">
    <source>
        <dbReference type="ARBA" id="ARBA00023136"/>
    </source>
</evidence>
<dbReference type="InterPro" id="IPR011990">
    <property type="entry name" value="TPR-like_helical_dom_sf"/>
</dbReference>
<dbReference type="InterPro" id="IPR006260">
    <property type="entry name" value="TonB/TolA_C"/>
</dbReference>
<dbReference type="SUPFAM" id="SSF74653">
    <property type="entry name" value="TolA/TonB C-terminal domain"/>
    <property type="match status" value="1"/>
</dbReference>
<keyword evidence="8" id="KW-1133">Transmembrane helix</keyword>
<evidence type="ECO:0000256" key="6">
    <source>
        <dbReference type="ARBA" id="ARBA00022692"/>
    </source>
</evidence>
<accession>A0ABT9FJI7</accession>
<keyword evidence="14" id="KW-1185">Reference proteome</keyword>
<dbReference type="EMBL" id="JAUYVT010000029">
    <property type="protein sequence ID" value="MDP2566948.1"/>
    <property type="molecule type" value="Genomic_DNA"/>
</dbReference>
<evidence type="ECO:0000256" key="1">
    <source>
        <dbReference type="ARBA" id="ARBA00004383"/>
    </source>
</evidence>
<comment type="subcellular location">
    <subcellularLocation>
        <location evidence="1 10">Cell inner membrane</location>
        <topology evidence="1 10">Single-pass membrane protein</topology>
        <orientation evidence="1 10">Periplasmic side</orientation>
    </subcellularLocation>
</comment>
<feature type="chain" id="PRO_5045881080" description="Protein TonB" evidence="11">
    <location>
        <begin position="24"/>
        <end position="370"/>
    </location>
</feature>
<keyword evidence="6" id="KW-0812">Transmembrane</keyword>
<evidence type="ECO:0000256" key="10">
    <source>
        <dbReference type="RuleBase" id="RU362123"/>
    </source>
</evidence>
<keyword evidence="4 10" id="KW-1003">Cell membrane</keyword>
<evidence type="ECO:0000256" key="4">
    <source>
        <dbReference type="ARBA" id="ARBA00022475"/>
    </source>
</evidence>
<reference evidence="13" key="1">
    <citation type="submission" date="2023-07" db="EMBL/GenBank/DDBJ databases">
        <title>Genome content predicts the carbon catabolic preferences of heterotrophic bacteria.</title>
        <authorList>
            <person name="Gralka M."/>
        </authorList>
    </citation>
    <scope>NUCLEOTIDE SEQUENCE</scope>
    <source>
        <strain evidence="13">4G09</strain>
    </source>
</reference>
<keyword evidence="5 10" id="KW-0997">Cell inner membrane</keyword>
<evidence type="ECO:0000256" key="11">
    <source>
        <dbReference type="SAM" id="SignalP"/>
    </source>
</evidence>
<keyword evidence="9" id="KW-0472">Membrane</keyword>
<dbReference type="Proteomes" id="UP001177212">
    <property type="component" value="Unassembled WGS sequence"/>
</dbReference>
<dbReference type="PROSITE" id="PS52015">
    <property type="entry name" value="TONB_CTD"/>
    <property type="match status" value="1"/>
</dbReference>
<evidence type="ECO:0000256" key="7">
    <source>
        <dbReference type="ARBA" id="ARBA00022927"/>
    </source>
</evidence>